<evidence type="ECO:0000313" key="2">
    <source>
        <dbReference type="Proteomes" id="UP000478892"/>
    </source>
</evidence>
<gene>
    <name evidence="1" type="ORF">GO984_15345</name>
</gene>
<dbReference type="Proteomes" id="UP000478892">
    <property type="component" value="Unassembled WGS sequence"/>
</dbReference>
<dbReference type="EMBL" id="WQLV01000009">
    <property type="protein sequence ID" value="MVO17187.1"/>
    <property type="molecule type" value="Genomic_DNA"/>
</dbReference>
<proteinExistence type="predicted"/>
<reference evidence="1 2" key="1">
    <citation type="submission" date="2019-12" db="EMBL/GenBank/DDBJ databases">
        <authorList>
            <person name="Zhang Y.-J."/>
        </authorList>
    </citation>
    <scope>NUCLEOTIDE SEQUENCE [LARGE SCALE GENOMIC DNA]</scope>
    <source>
        <strain evidence="1 2">CY05</strain>
    </source>
</reference>
<comment type="caution">
    <text evidence="1">The sequence shown here is derived from an EMBL/GenBank/DDBJ whole genome shotgun (WGS) entry which is preliminary data.</text>
</comment>
<dbReference type="AlphaFoldDB" id="A0A6L6WMG8"/>
<keyword evidence="2" id="KW-1185">Reference proteome</keyword>
<name>A0A6L6WMG8_9RHOB</name>
<dbReference type="SUPFAM" id="SSF52058">
    <property type="entry name" value="L domain-like"/>
    <property type="match status" value="1"/>
</dbReference>
<accession>A0A6L6WMG8</accession>
<dbReference type="RefSeq" id="WP_167740354.1">
    <property type="nucleotide sequence ID" value="NZ_WQLV01000009.1"/>
</dbReference>
<sequence>MPTVGVTRAKMPKSLFDEYNKALDVTGDVGPELFDYYGGIVCVNGSCMKIADLDHPVSAKAAFAASVNHKDLERLATFLDVECLNIKGLRSFDLSALAHLPSLRALFINWAPKLESFSGLEKLNQLRLLRIVQFSKVQDIALVKELDRLVALELSGGFSKPQKILSLNGLQDMPSLQELWLLNVKVLEEGLRPLSRSLSLRDLRVSNQFATEDYAYLAAKMPYLRCDKCVPYVPCGDYGSGKDVMVTGRRKPFLNSKTDADKLARYVQKFEKMVAEFKKD</sequence>
<dbReference type="Gene3D" id="3.80.10.10">
    <property type="entry name" value="Ribonuclease Inhibitor"/>
    <property type="match status" value="1"/>
</dbReference>
<evidence type="ECO:0008006" key="3">
    <source>
        <dbReference type="Google" id="ProtNLM"/>
    </source>
</evidence>
<evidence type="ECO:0000313" key="1">
    <source>
        <dbReference type="EMBL" id="MVO17187.1"/>
    </source>
</evidence>
<organism evidence="1 2">
    <name type="scientific">Parasedimentitalea huanghaiensis</name>
    <dbReference type="NCBI Taxonomy" id="2682100"/>
    <lineage>
        <taxon>Bacteria</taxon>
        <taxon>Pseudomonadati</taxon>
        <taxon>Pseudomonadota</taxon>
        <taxon>Alphaproteobacteria</taxon>
        <taxon>Rhodobacterales</taxon>
        <taxon>Paracoccaceae</taxon>
        <taxon>Parasedimentitalea</taxon>
    </lineage>
</organism>
<dbReference type="InterPro" id="IPR032675">
    <property type="entry name" value="LRR_dom_sf"/>
</dbReference>
<protein>
    <recommendedName>
        <fullName evidence="3">Internalin A</fullName>
    </recommendedName>
</protein>